<organism evidence="2 6">
    <name type="scientific">Dorea longicatena</name>
    <dbReference type="NCBI Taxonomy" id="88431"/>
    <lineage>
        <taxon>Bacteria</taxon>
        <taxon>Bacillati</taxon>
        <taxon>Bacillota</taxon>
        <taxon>Clostridia</taxon>
        <taxon>Lachnospirales</taxon>
        <taxon>Lachnospiraceae</taxon>
        <taxon>Dorea</taxon>
    </lineage>
</organism>
<evidence type="ECO:0000313" key="6">
    <source>
        <dbReference type="Proteomes" id="UP000095485"/>
    </source>
</evidence>
<evidence type="ECO:0000313" key="5">
    <source>
        <dbReference type="EMBL" id="RHG26909.1"/>
    </source>
</evidence>
<dbReference type="NCBIfam" id="TIGR00762">
    <property type="entry name" value="DegV"/>
    <property type="match status" value="1"/>
</dbReference>
<evidence type="ECO:0000256" key="1">
    <source>
        <dbReference type="ARBA" id="ARBA00023121"/>
    </source>
</evidence>
<dbReference type="Proteomes" id="UP000261285">
    <property type="component" value="Unassembled WGS sequence"/>
</dbReference>
<proteinExistence type="predicted"/>
<dbReference type="Proteomes" id="UP000284112">
    <property type="component" value="Unassembled WGS sequence"/>
</dbReference>
<dbReference type="GeneID" id="96227321"/>
<dbReference type="InterPro" id="IPR050270">
    <property type="entry name" value="DegV_domain_contain"/>
</dbReference>
<keyword evidence="1" id="KW-0446">Lipid-binding</keyword>
<dbReference type="Proteomes" id="UP000095485">
    <property type="component" value="Unassembled WGS sequence"/>
</dbReference>
<evidence type="ECO:0000313" key="9">
    <source>
        <dbReference type="Proteomes" id="UP000284112"/>
    </source>
</evidence>
<dbReference type="Proteomes" id="UP000284095">
    <property type="component" value="Unassembled WGS sequence"/>
</dbReference>
<dbReference type="Pfam" id="PF02645">
    <property type="entry name" value="DegV"/>
    <property type="match status" value="1"/>
</dbReference>
<dbReference type="Gene3D" id="2.20.28.50">
    <property type="entry name" value="degv family protein"/>
    <property type="match status" value="1"/>
</dbReference>
<dbReference type="Gene3D" id="3.30.1180.10">
    <property type="match status" value="1"/>
</dbReference>
<dbReference type="PROSITE" id="PS51482">
    <property type="entry name" value="DEGV"/>
    <property type="match status" value="1"/>
</dbReference>
<evidence type="ECO:0000313" key="8">
    <source>
        <dbReference type="Proteomes" id="UP000284095"/>
    </source>
</evidence>
<evidence type="ECO:0000313" key="4">
    <source>
        <dbReference type="EMBL" id="RHG09501.1"/>
    </source>
</evidence>
<dbReference type="STRING" id="88431.ERS852423_00849"/>
<evidence type="ECO:0000313" key="3">
    <source>
        <dbReference type="EMBL" id="RGO32372.1"/>
    </source>
</evidence>
<dbReference type="PANTHER" id="PTHR33434">
    <property type="entry name" value="DEGV DOMAIN-CONTAINING PROTEIN DR_1986-RELATED"/>
    <property type="match status" value="1"/>
</dbReference>
<dbReference type="PANTHER" id="PTHR33434:SF2">
    <property type="entry name" value="FATTY ACID-BINDING PROTEIN TM_1468"/>
    <property type="match status" value="1"/>
</dbReference>
<protein>
    <submittedName>
        <fullName evidence="2">DegV domain-containing protein SAV1425</fullName>
    </submittedName>
    <submittedName>
        <fullName evidence="3">DegV family protein</fullName>
    </submittedName>
</protein>
<reference evidence="2 6" key="1">
    <citation type="submission" date="2015-09" db="EMBL/GenBank/DDBJ databases">
        <authorList>
            <consortium name="Pathogen Informatics"/>
        </authorList>
    </citation>
    <scope>NUCLEOTIDE SEQUENCE [LARGE SCALE GENOMIC DNA]</scope>
    <source>
        <strain evidence="2 6">2789STDY5834914</strain>
    </source>
</reference>
<dbReference type="SUPFAM" id="SSF82549">
    <property type="entry name" value="DAK1/DegV-like"/>
    <property type="match status" value="1"/>
</dbReference>
<dbReference type="EMBL" id="QSVN01000007">
    <property type="protein sequence ID" value="RGO32372.1"/>
    <property type="molecule type" value="Genomic_DNA"/>
</dbReference>
<dbReference type="RefSeq" id="WP_055280938.1">
    <property type="nucleotide sequence ID" value="NZ_AP031429.1"/>
</dbReference>
<dbReference type="InterPro" id="IPR003797">
    <property type="entry name" value="DegV"/>
</dbReference>
<dbReference type="OrthoDB" id="2138472at2"/>
<reference evidence="7 8" key="2">
    <citation type="submission" date="2018-08" db="EMBL/GenBank/DDBJ databases">
        <title>A genome reference for cultivated species of the human gut microbiota.</title>
        <authorList>
            <person name="Zou Y."/>
            <person name="Xue W."/>
            <person name="Luo G."/>
        </authorList>
    </citation>
    <scope>NUCLEOTIDE SEQUENCE [LARGE SCALE GENOMIC DNA]</scope>
    <source>
        <strain evidence="5 8">AM22-22</strain>
        <strain evidence="4 9">AM23-13</strain>
        <strain evidence="3 7">OM02-16</strain>
    </source>
</reference>
<dbReference type="EMBL" id="CZAY01000001">
    <property type="protein sequence ID" value="CUO92946.1"/>
    <property type="molecule type" value="Genomic_DNA"/>
</dbReference>
<evidence type="ECO:0000313" key="7">
    <source>
        <dbReference type="Proteomes" id="UP000261285"/>
    </source>
</evidence>
<dbReference type="AlphaFoldDB" id="A0A174J3V9"/>
<dbReference type="EMBL" id="QRIC01000008">
    <property type="protein sequence ID" value="RHG26909.1"/>
    <property type="molecule type" value="Genomic_DNA"/>
</dbReference>
<gene>
    <name evidence="5" type="ORF">DW265_04990</name>
    <name evidence="4" type="ORF">DW641_05970</name>
    <name evidence="3" type="ORF">DXB16_08120</name>
    <name evidence="2" type="ORF">ERS852526_00005</name>
</gene>
<dbReference type="EMBL" id="QRHW01000007">
    <property type="protein sequence ID" value="RHG09501.1"/>
    <property type="molecule type" value="Genomic_DNA"/>
</dbReference>
<name>A0A174J3V9_9FIRM</name>
<sequence length="279" mass="30919">MSYKIIIDSCGELTEEMKKSGNFETASLQIDVGGHHIVDDETFDQADFLKKIRESEECPKSSCPSPERYMEEYHCEAEHIYAVTLSAELSGSYNSAVLGKNLYEEEYGEKDIYVFNSRSASVGETLIGLKIAECEKKGLSFKEVIDTVEAYIEEQHTYFLLETLDILKKNGRLKGLKAVVATALNIKPVMGSTPDGNIQQLANTRGMKKGLVRMVEQIVADLKNPEEKILAISHCNCRERAETVKNMLLEKAGFKDIIIVDTAGISSMYAADGGVIVVV</sequence>
<accession>A0A174J3V9</accession>
<dbReference type="GO" id="GO:0008289">
    <property type="term" value="F:lipid binding"/>
    <property type="evidence" value="ECO:0007669"/>
    <property type="project" value="UniProtKB-KW"/>
</dbReference>
<keyword evidence="8" id="KW-1185">Reference proteome</keyword>
<evidence type="ECO:0000313" key="2">
    <source>
        <dbReference type="EMBL" id="CUO92946.1"/>
    </source>
</evidence>
<dbReference type="Gene3D" id="3.40.50.10440">
    <property type="entry name" value="Dihydroxyacetone kinase, domain 1"/>
    <property type="match status" value="1"/>
</dbReference>
<dbReference type="InterPro" id="IPR043168">
    <property type="entry name" value="DegV_C"/>
</dbReference>